<keyword evidence="2" id="KW-1185">Reference proteome</keyword>
<evidence type="ECO:0000313" key="2">
    <source>
        <dbReference type="Proteomes" id="UP001558652"/>
    </source>
</evidence>
<comment type="caution">
    <text evidence="1">The sequence shown here is derived from an EMBL/GenBank/DDBJ whole genome shotgun (WGS) entry which is preliminary data.</text>
</comment>
<dbReference type="Proteomes" id="UP001558652">
    <property type="component" value="Unassembled WGS sequence"/>
</dbReference>
<evidence type="ECO:0000313" key="1">
    <source>
        <dbReference type="EMBL" id="KAL1139964.1"/>
    </source>
</evidence>
<name>A0ABD0ZIU8_9HEMI</name>
<gene>
    <name evidence="1" type="ORF">AAG570_006941</name>
</gene>
<accession>A0ABD0ZIU8</accession>
<reference evidence="1 2" key="1">
    <citation type="submission" date="2024-07" db="EMBL/GenBank/DDBJ databases">
        <title>Chromosome-level genome assembly of the water stick insect Ranatra chinensis (Heteroptera: Nepidae).</title>
        <authorList>
            <person name="Liu X."/>
        </authorList>
    </citation>
    <scope>NUCLEOTIDE SEQUENCE [LARGE SCALE GENOMIC DNA]</scope>
    <source>
        <strain evidence="1">Cailab_2021Rc</strain>
        <tissue evidence="1">Muscle</tissue>
    </source>
</reference>
<proteinExistence type="predicted"/>
<sequence length="135" mass="14866">MTDESSRAADYSLHVERARVVGGVGGRSPRCRHRPLSLLRNVVGPLLFVSASLQPRIETATAYKMAAADALTPLLGDSVWVVSAVTYRFPAGRLVREEGLLTHRGTPGRFYASNRISDERAMCGHIWRRLSISSM</sequence>
<organism evidence="1 2">
    <name type="scientific">Ranatra chinensis</name>
    <dbReference type="NCBI Taxonomy" id="642074"/>
    <lineage>
        <taxon>Eukaryota</taxon>
        <taxon>Metazoa</taxon>
        <taxon>Ecdysozoa</taxon>
        <taxon>Arthropoda</taxon>
        <taxon>Hexapoda</taxon>
        <taxon>Insecta</taxon>
        <taxon>Pterygota</taxon>
        <taxon>Neoptera</taxon>
        <taxon>Paraneoptera</taxon>
        <taxon>Hemiptera</taxon>
        <taxon>Heteroptera</taxon>
        <taxon>Panheteroptera</taxon>
        <taxon>Nepomorpha</taxon>
        <taxon>Nepidae</taxon>
        <taxon>Ranatrinae</taxon>
        <taxon>Ranatra</taxon>
    </lineage>
</organism>
<protein>
    <submittedName>
        <fullName evidence="1">Uncharacterized protein</fullName>
    </submittedName>
</protein>
<dbReference type="EMBL" id="JBFDAA010000002">
    <property type="protein sequence ID" value="KAL1139964.1"/>
    <property type="molecule type" value="Genomic_DNA"/>
</dbReference>
<dbReference type="AlphaFoldDB" id="A0ABD0ZIU8"/>